<dbReference type="Gene3D" id="2.40.30.40">
    <property type="entry name" value="Peptidase M42, domain 2"/>
    <property type="match status" value="1"/>
</dbReference>
<dbReference type="GO" id="GO:0046872">
    <property type="term" value="F:metal ion binding"/>
    <property type="evidence" value="ECO:0007669"/>
    <property type="project" value="UniProtKB-KW"/>
</dbReference>
<evidence type="ECO:0000256" key="1">
    <source>
        <dbReference type="ARBA" id="ARBA00006272"/>
    </source>
</evidence>
<evidence type="ECO:0000256" key="4">
    <source>
        <dbReference type="ARBA" id="ARBA00022723"/>
    </source>
</evidence>
<keyword evidence="4" id="KW-0479">Metal-binding</keyword>
<dbReference type="InterPro" id="IPR023367">
    <property type="entry name" value="Peptidase_M42_dom2"/>
</dbReference>
<comment type="caution">
    <text evidence="6">The sequence shown here is derived from an EMBL/GenBank/DDBJ whole genome shotgun (WGS) entry which is preliminary data.</text>
</comment>
<evidence type="ECO:0000256" key="2">
    <source>
        <dbReference type="ARBA" id="ARBA00022438"/>
    </source>
</evidence>
<comment type="similarity">
    <text evidence="1">Belongs to the peptidase M42 family.</text>
</comment>
<accession>X1CIP3</accession>
<feature type="non-terminal residue" evidence="6">
    <location>
        <position position="229"/>
    </location>
</feature>
<dbReference type="Pfam" id="PF05343">
    <property type="entry name" value="Peptidase_M42"/>
    <property type="match status" value="1"/>
</dbReference>
<name>X1CIP3_9ZZZZ</name>
<dbReference type="Gene3D" id="3.40.630.10">
    <property type="entry name" value="Zn peptidases"/>
    <property type="match status" value="1"/>
</dbReference>
<feature type="non-terminal residue" evidence="6">
    <location>
        <position position="1"/>
    </location>
</feature>
<proteinExistence type="inferred from homology"/>
<dbReference type="AlphaFoldDB" id="X1CIP3"/>
<evidence type="ECO:0000256" key="5">
    <source>
        <dbReference type="ARBA" id="ARBA00022801"/>
    </source>
</evidence>
<dbReference type="InterPro" id="IPR008007">
    <property type="entry name" value="Peptidase_M42"/>
</dbReference>
<protein>
    <recommendedName>
        <fullName evidence="7">Peptidase M42 family protein</fullName>
    </recommendedName>
</protein>
<evidence type="ECO:0000313" key="6">
    <source>
        <dbReference type="EMBL" id="GAH08216.1"/>
    </source>
</evidence>
<reference evidence="6" key="1">
    <citation type="journal article" date="2014" name="Front. Microbiol.">
        <title>High frequency of phylogenetically diverse reductive dehalogenase-homologous genes in deep subseafloor sedimentary metagenomes.</title>
        <authorList>
            <person name="Kawai M."/>
            <person name="Futagami T."/>
            <person name="Toyoda A."/>
            <person name="Takaki Y."/>
            <person name="Nishi S."/>
            <person name="Hori S."/>
            <person name="Arai W."/>
            <person name="Tsubouchi T."/>
            <person name="Morono Y."/>
            <person name="Uchiyama I."/>
            <person name="Ito T."/>
            <person name="Fujiyama A."/>
            <person name="Inagaki F."/>
            <person name="Takami H."/>
        </authorList>
    </citation>
    <scope>NUCLEOTIDE SEQUENCE</scope>
    <source>
        <strain evidence="6">Expedition CK06-06</strain>
    </source>
</reference>
<organism evidence="6">
    <name type="scientific">marine sediment metagenome</name>
    <dbReference type="NCBI Taxonomy" id="412755"/>
    <lineage>
        <taxon>unclassified sequences</taxon>
        <taxon>metagenomes</taxon>
        <taxon>ecological metagenomes</taxon>
    </lineage>
</organism>
<dbReference type="GO" id="GO:0006508">
    <property type="term" value="P:proteolysis"/>
    <property type="evidence" value="ECO:0007669"/>
    <property type="project" value="UniProtKB-KW"/>
</dbReference>
<sequence>EFKEDEVGNLSATIGREGKRIAFMAHMDELGFLINYVEKNGYLRFKPIGGWDVRGVYNRVVEILTEQRIVHGVIGLKPPHLLKKEEFNKIYNWDDLYIDIGVESDKEATERGIVPILAARLKKDFVILDEKYVVTRGLDDRVGCALNLLLLENFLHDLPKNTITLVWTVQEETGLRGAQAFSAHNSFDEVYTLDTISAGNLPWGNFYQSPARTGGGPVIRLADRRGVSS</sequence>
<dbReference type="InterPro" id="IPR051464">
    <property type="entry name" value="Peptidase_M42_aminopept"/>
</dbReference>
<dbReference type="SUPFAM" id="SSF53187">
    <property type="entry name" value="Zn-dependent exopeptidases"/>
    <property type="match status" value="1"/>
</dbReference>
<keyword evidence="2" id="KW-0031">Aminopeptidase</keyword>
<dbReference type="SUPFAM" id="SSF101821">
    <property type="entry name" value="Aminopeptidase/glucanase lid domain"/>
    <property type="match status" value="1"/>
</dbReference>
<dbReference type="PANTHER" id="PTHR32481">
    <property type="entry name" value="AMINOPEPTIDASE"/>
    <property type="match status" value="1"/>
</dbReference>
<gene>
    <name evidence="6" type="ORF">S01H4_57570</name>
</gene>
<keyword evidence="5" id="KW-0378">Hydrolase</keyword>
<dbReference type="EMBL" id="BART01033519">
    <property type="protein sequence ID" value="GAH08216.1"/>
    <property type="molecule type" value="Genomic_DNA"/>
</dbReference>
<dbReference type="GO" id="GO:0004177">
    <property type="term" value="F:aminopeptidase activity"/>
    <property type="evidence" value="ECO:0007669"/>
    <property type="project" value="UniProtKB-KW"/>
</dbReference>
<evidence type="ECO:0008006" key="7">
    <source>
        <dbReference type="Google" id="ProtNLM"/>
    </source>
</evidence>
<keyword evidence="3" id="KW-0645">Protease</keyword>
<evidence type="ECO:0000256" key="3">
    <source>
        <dbReference type="ARBA" id="ARBA00022670"/>
    </source>
</evidence>
<dbReference type="PANTHER" id="PTHR32481:SF0">
    <property type="entry name" value="AMINOPEPTIDASE YPDE-RELATED"/>
    <property type="match status" value="1"/>
</dbReference>